<organism evidence="1 2">
    <name type="scientific">Pseudomonas putida</name>
    <name type="common">Arthrobacter siderocapsulatus</name>
    <dbReference type="NCBI Taxonomy" id="303"/>
    <lineage>
        <taxon>Bacteria</taxon>
        <taxon>Pseudomonadati</taxon>
        <taxon>Pseudomonadota</taxon>
        <taxon>Gammaproteobacteria</taxon>
        <taxon>Pseudomonadales</taxon>
        <taxon>Pseudomonadaceae</taxon>
        <taxon>Pseudomonas</taxon>
    </lineage>
</organism>
<dbReference type="EMBL" id="MKZO01000028">
    <property type="protein sequence ID" value="OLS61729.1"/>
    <property type="molecule type" value="Genomic_DNA"/>
</dbReference>
<evidence type="ECO:0000313" key="1">
    <source>
        <dbReference type="EMBL" id="OLS61729.1"/>
    </source>
</evidence>
<sequence>MMIYGVALPATCTRVGFITLDNGLPSNESQQISREAV</sequence>
<protein>
    <submittedName>
        <fullName evidence="1">Uncharacterized protein</fullName>
    </submittedName>
</protein>
<proteinExistence type="predicted"/>
<dbReference type="Proteomes" id="UP000186736">
    <property type="component" value="Unassembled WGS sequence"/>
</dbReference>
<accession>A0A1Q9R2V9</accession>
<gene>
    <name evidence="1" type="ORF">PSEMO_34080</name>
</gene>
<evidence type="ECO:0000313" key="2">
    <source>
        <dbReference type="Proteomes" id="UP000186736"/>
    </source>
</evidence>
<comment type="caution">
    <text evidence="1">The sequence shown here is derived from an EMBL/GenBank/DDBJ whole genome shotgun (WGS) entry which is preliminary data.</text>
</comment>
<name>A0A1Q9R2V9_PSEPU</name>
<dbReference type="AlphaFoldDB" id="A0A1Q9R2V9"/>
<reference evidence="1 2" key="1">
    <citation type="submission" date="2016-10" db="EMBL/GenBank/DDBJ databases">
        <title>Genome Sequence of Pseudomonas putida GM4FR.</title>
        <authorList>
            <person name="Poehlein A."/>
            <person name="Wemheuer F."/>
            <person name="Hollensteiner J."/>
            <person name="Wemheuer B."/>
        </authorList>
    </citation>
    <scope>NUCLEOTIDE SEQUENCE [LARGE SCALE GENOMIC DNA]</scope>
    <source>
        <strain evidence="1 2">GM4FR</strain>
    </source>
</reference>